<evidence type="ECO:0000256" key="2">
    <source>
        <dbReference type="ARBA" id="ARBA00022777"/>
    </source>
</evidence>
<feature type="domain" description="Carbohydrate kinase FGGY N-terminal" evidence="3">
    <location>
        <begin position="6"/>
        <end position="90"/>
    </location>
</feature>
<dbReference type="InterPro" id="IPR050406">
    <property type="entry name" value="FGGY_Carb_Kinase"/>
</dbReference>
<name>A0A383BF36_9ZZZZ</name>
<dbReference type="InterPro" id="IPR018484">
    <property type="entry name" value="FGGY_N"/>
</dbReference>
<gene>
    <name evidence="4" type="ORF">METZ01_LOCUS470889</name>
</gene>
<proteinExistence type="predicted"/>
<dbReference type="EMBL" id="UINC01199550">
    <property type="protein sequence ID" value="SVE18035.1"/>
    <property type="molecule type" value="Genomic_DNA"/>
</dbReference>
<evidence type="ECO:0000259" key="3">
    <source>
        <dbReference type="Pfam" id="PF00370"/>
    </source>
</evidence>
<organism evidence="4">
    <name type="scientific">marine metagenome</name>
    <dbReference type="NCBI Taxonomy" id="408172"/>
    <lineage>
        <taxon>unclassified sequences</taxon>
        <taxon>metagenomes</taxon>
        <taxon>ecological metagenomes</taxon>
    </lineage>
</organism>
<dbReference type="SUPFAM" id="SSF53067">
    <property type="entry name" value="Actin-like ATPase domain"/>
    <property type="match status" value="1"/>
</dbReference>
<dbReference type="AlphaFoldDB" id="A0A383BF36"/>
<dbReference type="GO" id="GO:0016301">
    <property type="term" value="F:kinase activity"/>
    <property type="evidence" value="ECO:0007669"/>
    <property type="project" value="UniProtKB-KW"/>
</dbReference>
<feature type="non-terminal residue" evidence="4">
    <location>
        <position position="90"/>
    </location>
</feature>
<accession>A0A383BF36</accession>
<protein>
    <recommendedName>
        <fullName evidence="3">Carbohydrate kinase FGGY N-terminal domain-containing protein</fullName>
    </recommendedName>
</protein>
<evidence type="ECO:0000256" key="1">
    <source>
        <dbReference type="ARBA" id="ARBA00022679"/>
    </source>
</evidence>
<dbReference type="InterPro" id="IPR043129">
    <property type="entry name" value="ATPase_NBD"/>
</dbReference>
<dbReference type="Pfam" id="PF00370">
    <property type="entry name" value="FGGY_N"/>
    <property type="match status" value="1"/>
</dbReference>
<reference evidence="4" key="1">
    <citation type="submission" date="2018-05" db="EMBL/GenBank/DDBJ databases">
        <authorList>
            <person name="Lanie J.A."/>
            <person name="Ng W.-L."/>
            <person name="Kazmierczak K.M."/>
            <person name="Andrzejewski T.M."/>
            <person name="Davidsen T.M."/>
            <person name="Wayne K.J."/>
            <person name="Tettelin H."/>
            <person name="Glass J.I."/>
            <person name="Rusch D."/>
            <person name="Podicherti R."/>
            <person name="Tsui H.-C.T."/>
            <person name="Winkler M.E."/>
        </authorList>
    </citation>
    <scope>NUCLEOTIDE SEQUENCE</scope>
</reference>
<dbReference type="PANTHER" id="PTHR43095">
    <property type="entry name" value="SUGAR KINASE"/>
    <property type="match status" value="1"/>
</dbReference>
<keyword evidence="2" id="KW-0418">Kinase</keyword>
<sequence length="90" mass="9883">MSKGVFIGIDVGTSGVKTVAIDITGKMIGSHTEPLEMITPKPGWTEQNPDDWWLATKQSLKLVNKELFLQGKFEILSISLSGQMHSLVIL</sequence>
<dbReference type="GO" id="GO:0005975">
    <property type="term" value="P:carbohydrate metabolic process"/>
    <property type="evidence" value="ECO:0007669"/>
    <property type="project" value="InterPro"/>
</dbReference>
<dbReference type="Gene3D" id="3.30.420.40">
    <property type="match status" value="1"/>
</dbReference>
<keyword evidence="1" id="KW-0808">Transferase</keyword>
<evidence type="ECO:0000313" key="4">
    <source>
        <dbReference type="EMBL" id="SVE18035.1"/>
    </source>
</evidence>